<keyword evidence="2" id="KW-1185">Reference proteome</keyword>
<protein>
    <submittedName>
        <fullName evidence="1">Uncharacterized protein</fullName>
    </submittedName>
</protein>
<proteinExistence type="predicted"/>
<gene>
    <name evidence="1" type="ORF">H2198_000671</name>
</gene>
<accession>A0ACC3AJK4</accession>
<sequence length="359" mass="39944">MQETSHQPPERYAIVSSLYGPGTITCWYLTILSILVSWTLHPRKRISGSIDVDLIAMLTLPSVAAGHLISQVSMLMRKHDNSLGSDIDVNQFPQSIAAIEAPFRVVESFMPISAILFLVAMWMFCLRRAISVAMVGLLCLATECYIHFSNLKELGIRYDPTKAQSDDKPAFSRSFVADFTGLVIAILVTLAICAITASMTVTYMLHSQRVPQDQRVPQENGRAEQGRLLVNPGTLREASEAERELRLSSWISLFFLVPSALLSIVPSAFNSTVFVSSYLTNTGRTTTFWSRLKIFAGHFYPQSSNSFSDLDQAVSTAAGATILGFSIYSVASSYYGIQSNERRMRLEEDRIELDRLNQD</sequence>
<reference evidence="1" key="1">
    <citation type="submission" date="2022-10" db="EMBL/GenBank/DDBJ databases">
        <title>Culturing micro-colonial fungi from biological soil crusts in the Mojave desert and describing Neophaeococcomyces mojavensis, and introducing the new genera and species Taxawa tesnikishii.</title>
        <authorList>
            <person name="Kurbessoian T."/>
            <person name="Stajich J.E."/>
        </authorList>
    </citation>
    <scope>NUCLEOTIDE SEQUENCE</scope>
    <source>
        <strain evidence="1">JES_112</strain>
    </source>
</reference>
<comment type="caution">
    <text evidence="1">The sequence shown here is derived from an EMBL/GenBank/DDBJ whole genome shotgun (WGS) entry which is preliminary data.</text>
</comment>
<name>A0ACC3AJK4_9EURO</name>
<evidence type="ECO:0000313" key="2">
    <source>
        <dbReference type="Proteomes" id="UP001172386"/>
    </source>
</evidence>
<organism evidence="1 2">
    <name type="scientific">Neophaeococcomyces mojaviensis</name>
    <dbReference type="NCBI Taxonomy" id="3383035"/>
    <lineage>
        <taxon>Eukaryota</taxon>
        <taxon>Fungi</taxon>
        <taxon>Dikarya</taxon>
        <taxon>Ascomycota</taxon>
        <taxon>Pezizomycotina</taxon>
        <taxon>Eurotiomycetes</taxon>
        <taxon>Chaetothyriomycetidae</taxon>
        <taxon>Chaetothyriales</taxon>
        <taxon>Chaetothyriales incertae sedis</taxon>
        <taxon>Neophaeococcomyces</taxon>
    </lineage>
</organism>
<dbReference type="Proteomes" id="UP001172386">
    <property type="component" value="Unassembled WGS sequence"/>
</dbReference>
<evidence type="ECO:0000313" key="1">
    <source>
        <dbReference type="EMBL" id="KAJ9663659.1"/>
    </source>
</evidence>
<dbReference type="EMBL" id="JAPDRQ010000007">
    <property type="protein sequence ID" value="KAJ9663659.1"/>
    <property type="molecule type" value="Genomic_DNA"/>
</dbReference>